<evidence type="ECO:0000313" key="5">
    <source>
        <dbReference type="Proteomes" id="UP000450000"/>
    </source>
</evidence>
<evidence type="ECO:0000256" key="1">
    <source>
        <dbReference type="ARBA" id="ARBA00001946"/>
    </source>
</evidence>
<accession>A0A6N7KXP8</accession>
<proteinExistence type="predicted"/>
<dbReference type="OrthoDB" id="9814308at2"/>
<reference evidence="4 5" key="1">
    <citation type="submission" date="2019-09" db="EMBL/GenBank/DDBJ databases">
        <title>Genome Sequences of Streptomyces kaniharaensis ATCC 21070.</title>
        <authorList>
            <person name="Zhu W."/>
            <person name="De Crecy-Lagard V."/>
            <person name="Richards N.G."/>
        </authorList>
    </citation>
    <scope>NUCLEOTIDE SEQUENCE [LARGE SCALE GENOMIC DNA]</scope>
    <source>
        <strain evidence="4 5">SF-557</strain>
    </source>
</reference>
<evidence type="ECO:0000256" key="2">
    <source>
        <dbReference type="ARBA" id="ARBA00022801"/>
    </source>
</evidence>
<dbReference type="AlphaFoldDB" id="A0A6N7KXP8"/>
<dbReference type="CDD" id="cd18879">
    <property type="entry name" value="NUDIX_Hydrolase"/>
    <property type="match status" value="1"/>
</dbReference>
<comment type="caution">
    <text evidence="4">The sequence shown here is derived from an EMBL/GenBank/DDBJ whole genome shotgun (WGS) entry which is preliminary data.</text>
</comment>
<dbReference type="InterPro" id="IPR000086">
    <property type="entry name" value="NUDIX_hydrolase_dom"/>
</dbReference>
<evidence type="ECO:0000259" key="3">
    <source>
        <dbReference type="PROSITE" id="PS51462"/>
    </source>
</evidence>
<comment type="cofactor">
    <cofactor evidence="1">
        <name>Mg(2+)</name>
        <dbReference type="ChEBI" id="CHEBI:18420"/>
    </cofactor>
</comment>
<protein>
    <submittedName>
        <fullName evidence="4">NUDIX domain-containing protein</fullName>
    </submittedName>
</protein>
<dbReference type="SUPFAM" id="SSF55811">
    <property type="entry name" value="Nudix"/>
    <property type="match status" value="1"/>
</dbReference>
<dbReference type="EMBL" id="WBOF01000001">
    <property type="protein sequence ID" value="MQS15339.1"/>
    <property type="molecule type" value="Genomic_DNA"/>
</dbReference>
<organism evidence="4 5">
    <name type="scientific">Streptomyces kaniharaensis</name>
    <dbReference type="NCBI Taxonomy" id="212423"/>
    <lineage>
        <taxon>Bacteria</taxon>
        <taxon>Bacillati</taxon>
        <taxon>Actinomycetota</taxon>
        <taxon>Actinomycetes</taxon>
        <taxon>Kitasatosporales</taxon>
        <taxon>Streptomycetaceae</taxon>
        <taxon>Streptomyces</taxon>
    </lineage>
</organism>
<dbReference type="PROSITE" id="PS51462">
    <property type="entry name" value="NUDIX"/>
    <property type="match status" value="1"/>
</dbReference>
<dbReference type="RefSeq" id="WP_153464815.1">
    <property type="nucleotide sequence ID" value="NZ_WBOF01000001.1"/>
</dbReference>
<name>A0A6N7KXP8_9ACTN</name>
<gene>
    <name evidence="4" type="ORF">F7Q99_24490</name>
</gene>
<dbReference type="GO" id="GO:0016787">
    <property type="term" value="F:hydrolase activity"/>
    <property type="evidence" value="ECO:0007669"/>
    <property type="project" value="UniProtKB-KW"/>
</dbReference>
<dbReference type="PANTHER" id="PTHR43046">
    <property type="entry name" value="GDP-MANNOSE MANNOSYL HYDROLASE"/>
    <property type="match status" value="1"/>
</dbReference>
<keyword evidence="5" id="KW-1185">Reference proteome</keyword>
<dbReference type="Gene3D" id="3.90.79.10">
    <property type="entry name" value="Nucleoside Triphosphate Pyrophosphohydrolase"/>
    <property type="match status" value="1"/>
</dbReference>
<dbReference type="Pfam" id="PF00293">
    <property type="entry name" value="NUDIX"/>
    <property type="match status" value="1"/>
</dbReference>
<evidence type="ECO:0000313" key="4">
    <source>
        <dbReference type="EMBL" id="MQS15339.1"/>
    </source>
</evidence>
<dbReference type="InterPro" id="IPR015797">
    <property type="entry name" value="NUDIX_hydrolase-like_dom_sf"/>
</dbReference>
<dbReference type="Proteomes" id="UP000450000">
    <property type="component" value="Unassembled WGS sequence"/>
</dbReference>
<feature type="domain" description="Nudix hydrolase" evidence="3">
    <location>
        <begin position="19"/>
        <end position="150"/>
    </location>
</feature>
<keyword evidence="2" id="KW-0378">Hydrolase</keyword>
<sequence>MAIPEFLAELRSVVGNRPLWLSAVVAVVLDDRDRVLLARRSDDGRWAPVGGILDPGEQPADGVVRECLEETGVVAVPELLASVTVSPQVTYPNGDVTQYLVLTFRCRAIGGEARVNDDESLEVGWFALDALPPMIETEHERLRHALECEGPAFFSWEGKERP</sequence>
<dbReference type="PANTHER" id="PTHR43046:SF16">
    <property type="entry name" value="ADP-RIBOSE PYROPHOSPHATASE YJHB-RELATED"/>
    <property type="match status" value="1"/>
</dbReference>